<dbReference type="GO" id="GO:0015074">
    <property type="term" value="P:DNA integration"/>
    <property type="evidence" value="ECO:0007669"/>
    <property type="project" value="InterPro"/>
</dbReference>
<keyword evidence="3" id="KW-1185">Reference proteome</keyword>
<feature type="domain" description="Integrase catalytic" evidence="1">
    <location>
        <begin position="151"/>
        <end position="309"/>
    </location>
</feature>
<evidence type="ECO:0000259" key="1">
    <source>
        <dbReference type="PROSITE" id="PS50994"/>
    </source>
</evidence>
<dbReference type="OrthoDB" id="10030726at2759"/>
<dbReference type="InterPro" id="IPR036397">
    <property type="entry name" value="RNaseH_sf"/>
</dbReference>
<comment type="caution">
    <text evidence="2">The sequence shown here is derived from an EMBL/GenBank/DDBJ whole genome shotgun (WGS) entry which is preliminary data.</text>
</comment>
<dbReference type="InterPro" id="IPR054465">
    <property type="entry name" value="Integrase_p58-like_C"/>
</dbReference>
<dbReference type="Pfam" id="PF22938">
    <property type="entry name" value="Integrase_p58_C"/>
    <property type="match status" value="1"/>
</dbReference>
<dbReference type="GO" id="GO:0003676">
    <property type="term" value="F:nucleic acid binding"/>
    <property type="evidence" value="ECO:0007669"/>
    <property type="project" value="InterPro"/>
</dbReference>
<dbReference type="FunFam" id="3.30.420.10:FF:000032">
    <property type="entry name" value="Retrovirus-related Pol polyprotein from transposon 297-like Protein"/>
    <property type="match status" value="1"/>
</dbReference>
<dbReference type="PANTHER" id="PTHR37984:SF5">
    <property type="entry name" value="PROTEIN NYNRIN-LIKE"/>
    <property type="match status" value="1"/>
</dbReference>
<accession>A0A4Y2FSP4</accession>
<dbReference type="Proteomes" id="UP000499080">
    <property type="component" value="Unassembled WGS sequence"/>
</dbReference>
<reference evidence="2 3" key="1">
    <citation type="journal article" date="2019" name="Sci. Rep.">
        <title>Orb-weaving spider Araneus ventricosus genome elucidates the spidroin gene catalogue.</title>
        <authorList>
            <person name="Kono N."/>
            <person name="Nakamura H."/>
            <person name="Ohtoshi R."/>
            <person name="Moran D.A.P."/>
            <person name="Shinohara A."/>
            <person name="Yoshida Y."/>
            <person name="Fujiwara M."/>
            <person name="Mori M."/>
            <person name="Tomita M."/>
            <person name="Arakawa K."/>
        </authorList>
    </citation>
    <scope>NUCLEOTIDE SEQUENCE [LARGE SCALE GENOMIC DNA]</scope>
</reference>
<sequence>MVTLQQFDYTVIHKPGRLNLMPDYLSRASYTNDECVSEKQPDVNTLDLEANIFSVNEIPNSEIIEKQNGDAYCCNIKDKLDSNFVFSPHSPKFFLKNNVLLCYTNSKDRHGSKTKLGLYAQVIRYVASCHSCIQRRGFAKNVNAPVQSIPTADYPFQKVAFDAIGPLVTSKNGNEWIIVISDYFTRYPEAYALPNIQSHNVAKVLIDFISRHCVIQTLYSDRGSNFHSNAMQEVYTKLGISKQQTLAYNPRGNGMLERLNKTLIDTLTHLVSVQKADWCENLPFALMAYRNARHRILDENPSFLVYGRDPVMPYHLVFSEKVRSYSDSPSYAQQLVTKLQTAFALVKQNLDKQAENYSKVQVSLPKNKRIIIGGLVYVYTPKIKVHTSKKLSKLNQGPYRVMKQNSPVIFQIQHISHPLDIQTIHLNRLVKVMEREIFPTMEEKSEIVDSPVVTNEMNQSRSDINVSEEFSPLSLPYRSLVNYINLSLRSVMCNTSEDKAQIDDDSVSYDIPGSPNFSSPATSVYDYPKSFDTCFNVKCKYKCVPNTKPRVYNTKYSSI</sequence>
<protein>
    <submittedName>
        <fullName evidence="2">Retrovirus-related Pol polyprotein from transposon 412</fullName>
    </submittedName>
</protein>
<dbReference type="Gene3D" id="3.30.420.10">
    <property type="entry name" value="Ribonuclease H-like superfamily/Ribonuclease H"/>
    <property type="match status" value="1"/>
</dbReference>
<gene>
    <name evidence="2" type="primary">POL_912</name>
    <name evidence="2" type="ORF">AVEN_257116_1</name>
</gene>
<dbReference type="AlphaFoldDB" id="A0A4Y2FSP4"/>
<dbReference type="PANTHER" id="PTHR37984">
    <property type="entry name" value="PROTEIN CBG26694"/>
    <property type="match status" value="1"/>
</dbReference>
<dbReference type="InterPro" id="IPR012337">
    <property type="entry name" value="RNaseH-like_sf"/>
</dbReference>
<dbReference type="InterPro" id="IPR050951">
    <property type="entry name" value="Retrovirus_Pol_polyprotein"/>
</dbReference>
<dbReference type="InterPro" id="IPR001584">
    <property type="entry name" value="Integrase_cat-core"/>
</dbReference>
<name>A0A4Y2FSP4_ARAVE</name>
<dbReference type="PROSITE" id="PS50994">
    <property type="entry name" value="INTEGRASE"/>
    <property type="match status" value="1"/>
</dbReference>
<dbReference type="Pfam" id="PF00665">
    <property type="entry name" value="rve"/>
    <property type="match status" value="1"/>
</dbReference>
<dbReference type="SUPFAM" id="SSF53098">
    <property type="entry name" value="Ribonuclease H-like"/>
    <property type="match status" value="1"/>
</dbReference>
<evidence type="ECO:0000313" key="3">
    <source>
        <dbReference type="Proteomes" id="UP000499080"/>
    </source>
</evidence>
<dbReference type="EMBL" id="BGPR01001057">
    <property type="protein sequence ID" value="GBM44171.1"/>
    <property type="molecule type" value="Genomic_DNA"/>
</dbReference>
<evidence type="ECO:0000313" key="2">
    <source>
        <dbReference type="EMBL" id="GBM44171.1"/>
    </source>
</evidence>
<proteinExistence type="predicted"/>
<organism evidence="2 3">
    <name type="scientific">Araneus ventricosus</name>
    <name type="common">Orbweaver spider</name>
    <name type="synonym">Epeira ventricosa</name>
    <dbReference type="NCBI Taxonomy" id="182803"/>
    <lineage>
        <taxon>Eukaryota</taxon>
        <taxon>Metazoa</taxon>
        <taxon>Ecdysozoa</taxon>
        <taxon>Arthropoda</taxon>
        <taxon>Chelicerata</taxon>
        <taxon>Arachnida</taxon>
        <taxon>Araneae</taxon>
        <taxon>Araneomorphae</taxon>
        <taxon>Entelegynae</taxon>
        <taxon>Araneoidea</taxon>
        <taxon>Araneidae</taxon>
        <taxon>Araneus</taxon>
    </lineage>
</organism>